<evidence type="ECO:0000313" key="2">
    <source>
        <dbReference type="EMBL" id="GBB89280.1"/>
    </source>
</evidence>
<comment type="caution">
    <text evidence="2">The sequence shown here is derived from an EMBL/GenBank/DDBJ whole genome shotgun (WGS) entry which is preliminary data.</text>
</comment>
<reference evidence="3" key="2">
    <citation type="submission" date="2019-10" db="EMBL/GenBank/DDBJ databases">
        <title>Conservation and host-specific expression of non-tandemly repeated heterogenous ribosome RNA gene in arbuscular mycorrhizal fungi.</title>
        <authorList>
            <person name="Maeda T."/>
            <person name="Kobayashi Y."/>
            <person name="Nakagawa T."/>
            <person name="Ezawa T."/>
            <person name="Yamaguchi K."/>
            <person name="Bino T."/>
            <person name="Nishimoto Y."/>
            <person name="Shigenobu S."/>
            <person name="Kawaguchi M."/>
        </authorList>
    </citation>
    <scope>NUCLEOTIDE SEQUENCE</scope>
    <source>
        <strain evidence="3">HR1</strain>
    </source>
</reference>
<dbReference type="Proteomes" id="UP000247702">
    <property type="component" value="Unassembled WGS sequence"/>
</dbReference>
<dbReference type="EMBL" id="BLAL01000040">
    <property type="protein sequence ID" value="GES78656.1"/>
    <property type="molecule type" value="Genomic_DNA"/>
</dbReference>
<protein>
    <submittedName>
        <fullName evidence="2">Uncharacterized protein</fullName>
    </submittedName>
</protein>
<feature type="region of interest" description="Disordered" evidence="1">
    <location>
        <begin position="28"/>
        <end position="73"/>
    </location>
</feature>
<organism evidence="2 4">
    <name type="scientific">Rhizophagus clarus</name>
    <dbReference type="NCBI Taxonomy" id="94130"/>
    <lineage>
        <taxon>Eukaryota</taxon>
        <taxon>Fungi</taxon>
        <taxon>Fungi incertae sedis</taxon>
        <taxon>Mucoromycota</taxon>
        <taxon>Glomeromycotina</taxon>
        <taxon>Glomeromycetes</taxon>
        <taxon>Glomerales</taxon>
        <taxon>Glomeraceae</taxon>
        <taxon>Rhizophagus</taxon>
    </lineage>
</organism>
<evidence type="ECO:0000313" key="3">
    <source>
        <dbReference type="EMBL" id="GES78656.1"/>
    </source>
</evidence>
<reference evidence="2 4" key="1">
    <citation type="submission" date="2017-11" db="EMBL/GenBank/DDBJ databases">
        <title>The genome of Rhizophagus clarus HR1 reveals common genetic basis of auxotrophy among arbuscular mycorrhizal fungi.</title>
        <authorList>
            <person name="Kobayashi Y."/>
        </authorList>
    </citation>
    <scope>NUCLEOTIDE SEQUENCE [LARGE SCALE GENOMIC DNA]</scope>
    <source>
        <strain evidence="2 4">HR1</strain>
    </source>
</reference>
<gene>
    <name evidence="3" type="ORF">RCL2_000597000</name>
    <name evidence="2" type="ORF">RclHR1_15980006</name>
</gene>
<evidence type="ECO:0000256" key="1">
    <source>
        <dbReference type="SAM" id="MobiDB-lite"/>
    </source>
</evidence>
<dbReference type="AlphaFoldDB" id="A0A2Z6QGI6"/>
<proteinExistence type="predicted"/>
<name>A0A2Z6QGI6_9GLOM</name>
<keyword evidence="4" id="KW-1185">Reference proteome</keyword>
<dbReference type="Proteomes" id="UP000615446">
    <property type="component" value="Unassembled WGS sequence"/>
</dbReference>
<dbReference type="EMBL" id="BEXD01000666">
    <property type="protein sequence ID" value="GBB89280.1"/>
    <property type="molecule type" value="Genomic_DNA"/>
</dbReference>
<sequence>MSQMPIMRAFYNFKIIINICIYFDDNDDDNDDDNVGDNDRSDDDKDDNGVDNDISPMQPTKFSKHFTFHQMSQ</sequence>
<accession>A0A2Z6QGI6</accession>
<evidence type="ECO:0000313" key="4">
    <source>
        <dbReference type="Proteomes" id="UP000247702"/>
    </source>
</evidence>